<reference evidence="3 4" key="1">
    <citation type="submission" date="2021-06" db="EMBL/GenBank/DDBJ databases">
        <title>Caerostris extrusa draft genome.</title>
        <authorList>
            <person name="Kono N."/>
            <person name="Arakawa K."/>
        </authorList>
    </citation>
    <scope>NUCLEOTIDE SEQUENCE [LARGE SCALE GENOMIC DNA]</scope>
</reference>
<feature type="domain" description="Ig-like" evidence="2">
    <location>
        <begin position="63"/>
        <end position="107"/>
    </location>
</feature>
<evidence type="ECO:0000259" key="2">
    <source>
        <dbReference type="PROSITE" id="PS50835"/>
    </source>
</evidence>
<name>A0AAV4SS88_CAEEX</name>
<comment type="caution">
    <text evidence="3">The sequence shown here is derived from an EMBL/GenBank/DDBJ whole genome shotgun (WGS) entry which is preliminary data.</text>
</comment>
<dbReference type="PROSITE" id="PS50835">
    <property type="entry name" value="IG_LIKE"/>
    <property type="match status" value="1"/>
</dbReference>
<protein>
    <recommendedName>
        <fullName evidence="2">Ig-like domain-containing protein</fullName>
    </recommendedName>
</protein>
<dbReference type="Gene3D" id="2.60.40.10">
    <property type="entry name" value="Immunoglobulins"/>
    <property type="match status" value="1"/>
</dbReference>
<dbReference type="InterPro" id="IPR007110">
    <property type="entry name" value="Ig-like_dom"/>
</dbReference>
<evidence type="ECO:0000256" key="1">
    <source>
        <dbReference type="SAM" id="MobiDB-lite"/>
    </source>
</evidence>
<gene>
    <name evidence="3" type="ORF">CEXT_356931</name>
</gene>
<dbReference type="EMBL" id="BPLR01009958">
    <property type="protein sequence ID" value="GIY35771.1"/>
    <property type="molecule type" value="Genomic_DNA"/>
</dbReference>
<dbReference type="SUPFAM" id="SSF48726">
    <property type="entry name" value="Immunoglobulin"/>
    <property type="match status" value="1"/>
</dbReference>
<keyword evidence="4" id="KW-1185">Reference proteome</keyword>
<sequence length="107" mass="12214">MHPKLHQKLTHYPGTSLDMSSGRTKTSCVQHQFHTTFGSHQNRFKLETLICSNYHPEKPLKVGEELKLHCETSGSRPPAKISWWMDNIRIQSGKESIRIAETSRTAA</sequence>
<accession>A0AAV4SS88</accession>
<dbReference type="AlphaFoldDB" id="A0AAV4SS88"/>
<dbReference type="InterPro" id="IPR036179">
    <property type="entry name" value="Ig-like_dom_sf"/>
</dbReference>
<organism evidence="3 4">
    <name type="scientific">Caerostris extrusa</name>
    <name type="common">Bark spider</name>
    <name type="synonym">Caerostris bankana</name>
    <dbReference type="NCBI Taxonomy" id="172846"/>
    <lineage>
        <taxon>Eukaryota</taxon>
        <taxon>Metazoa</taxon>
        <taxon>Ecdysozoa</taxon>
        <taxon>Arthropoda</taxon>
        <taxon>Chelicerata</taxon>
        <taxon>Arachnida</taxon>
        <taxon>Araneae</taxon>
        <taxon>Araneomorphae</taxon>
        <taxon>Entelegynae</taxon>
        <taxon>Araneoidea</taxon>
        <taxon>Araneidae</taxon>
        <taxon>Caerostris</taxon>
    </lineage>
</organism>
<evidence type="ECO:0000313" key="3">
    <source>
        <dbReference type="EMBL" id="GIY35771.1"/>
    </source>
</evidence>
<feature type="region of interest" description="Disordered" evidence="1">
    <location>
        <begin position="1"/>
        <end position="23"/>
    </location>
</feature>
<proteinExistence type="predicted"/>
<dbReference type="InterPro" id="IPR013783">
    <property type="entry name" value="Ig-like_fold"/>
</dbReference>
<evidence type="ECO:0000313" key="4">
    <source>
        <dbReference type="Proteomes" id="UP001054945"/>
    </source>
</evidence>
<dbReference type="Proteomes" id="UP001054945">
    <property type="component" value="Unassembled WGS sequence"/>
</dbReference>